<dbReference type="InterPro" id="IPR007603">
    <property type="entry name" value="Choline_transptr-like"/>
</dbReference>
<evidence type="ECO:0000313" key="8">
    <source>
        <dbReference type="EMBL" id="NXP53474.1"/>
    </source>
</evidence>
<evidence type="ECO:0000256" key="2">
    <source>
        <dbReference type="ARBA" id="ARBA00007168"/>
    </source>
</evidence>
<keyword evidence="9" id="KW-1185">Reference proteome</keyword>
<name>A0A7L2B6Q8_9GRUI</name>
<evidence type="ECO:0000256" key="1">
    <source>
        <dbReference type="ARBA" id="ARBA00004141"/>
    </source>
</evidence>
<proteinExistence type="inferred from homology"/>
<evidence type="ECO:0000256" key="5">
    <source>
        <dbReference type="ARBA" id="ARBA00023136"/>
    </source>
</evidence>
<comment type="similarity">
    <text evidence="2 6">Belongs to the CTL (choline transporter-like) family.</text>
</comment>
<dbReference type="AlphaFoldDB" id="A0A7L2B6Q8"/>
<keyword evidence="5 6" id="KW-0472">Membrane</keyword>
<feature type="non-terminal residue" evidence="8">
    <location>
        <position position="638"/>
    </location>
</feature>
<dbReference type="Proteomes" id="UP000590868">
    <property type="component" value="Unassembled WGS sequence"/>
</dbReference>
<keyword evidence="4 6" id="KW-1133">Transmembrane helix</keyword>
<dbReference type="PANTHER" id="PTHR12385">
    <property type="entry name" value="CHOLINE TRANSPORTER-LIKE (SLC FAMILY 44)"/>
    <property type="match status" value="1"/>
</dbReference>
<dbReference type="PANTHER" id="PTHR12385:SF13">
    <property type="entry name" value="CHOLINE TRANSPORTER-LIKE PROTEIN 3"/>
    <property type="match status" value="1"/>
</dbReference>
<feature type="transmembrane region" description="Helical" evidence="6">
    <location>
        <begin position="230"/>
        <end position="251"/>
    </location>
</feature>
<evidence type="ECO:0000256" key="3">
    <source>
        <dbReference type="ARBA" id="ARBA00022692"/>
    </source>
</evidence>
<evidence type="ECO:0000256" key="6">
    <source>
        <dbReference type="RuleBase" id="RU368066"/>
    </source>
</evidence>
<reference evidence="8 9" key="1">
    <citation type="submission" date="2019-09" db="EMBL/GenBank/DDBJ databases">
        <title>Bird 10,000 Genomes (B10K) Project - Family phase.</title>
        <authorList>
            <person name="Zhang G."/>
        </authorList>
    </citation>
    <scope>NUCLEOTIDE SEQUENCE [LARGE SCALE GENOMIC DNA]</scope>
    <source>
        <strain evidence="8">B10K-DU-001-55</strain>
        <tissue evidence="8">Muscle</tissue>
    </source>
</reference>
<keyword evidence="3 6" id="KW-0812">Transmembrane</keyword>
<organism evidence="8 9">
    <name type="scientific">Heliornis fulica</name>
    <name type="common">sungrebe</name>
    <dbReference type="NCBI Taxonomy" id="54369"/>
    <lineage>
        <taxon>Eukaryota</taxon>
        <taxon>Metazoa</taxon>
        <taxon>Chordata</taxon>
        <taxon>Craniata</taxon>
        <taxon>Vertebrata</taxon>
        <taxon>Euteleostomi</taxon>
        <taxon>Archelosauria</taxon>
        <taxon>Archosauria</taxon>
        <taxon>Dinosauria</taxon>
        <taxon>Saurischia</taxon>
        <taxon>Theropoda</taxon>
        <taxon>Coelurosauria</taxon>
        <taxon>Aves</taxon>
        <taxon>Neognathae</taxon>
        <taxon>Neoaves</taxon>
        <taxon>Gruiformes</taxon>
        <taxon>Heliornithidae</taxon>
        <taxon>Heliornis</taxon>
    </lineage>
</organism>
<feature type="transmembrane region" description="Helical" evidence="6">
    <location>
        <begin position="380"/>
        <end position="399"/>
    </location>
</feature>
<evidence type="ECO:0000256" key="4">
    <source>
        <dbReference type="ARBA" id="ARBA00022989"/>
    </source>
</evidence>
<comment type="caution">
    <text evidence="8">The sequence shown here is derived from an EMBL/GenBank/DDBJ whole genome shotgun (WGS) entry which is preliminary data.</text>
</comment>
<accession>A0A7L2B6Q8</accession>
<feature type="non-terminal residue" evidence="8">
    <location>
        <position position="1"/>
    </location>
</feature>
<feature type="region of interest" description="Disordered" evidence="7">
    <location>
        <begin position="615"/>
        <end position="638"/>
    </location>
</feature>
<dbReference type="Pfam" id="PF04515">
    <property type="entry name" value="Choline_transpo"/>
    <property type="match status" value="1"/>
</dbReference>
<feature type="transmembrane region" description="Helical" evidence="6">
    <location>
        <begin position="20"/>
        <end position="44"/>
    </location>
</feature>
<sequence>VSELREWRPVIYRKCTDTLWLLLFFLFWTGLMFITGYAVMAGAAERLVLGYDSFGNICGRKNTPVKGAPLSGQDMTDKKYVFFLNSCSLEMQSLSSLSLCVSSCPQEQLNSLEELQSFARKNGSCLCVYNLNISSYTLNPKAAELCPTLPVPPSKSFPLFNRCVPQNPECYSKYASVLISMVNEMDVFHRILSGILAGRDTVIGLSTLALAFSFTLVLAFRFIRTLLVHTLIALVVFGLLFVSGVLWWLYYDYRNDPSTELETEKENAKFLLGYAFFSTIVTVVLLSLILVLRKRLQFTVQLFRIVGKIIGRIPFLLFQPFWTFLILIVFWVFWVAVLLSLGTAGTAQATSGGQVEYRALSGICYMAWYHFVGLVWTSEFILACQQMTIAGAVVTCYFNRNKNSPPLHPILSSISVLFCYHLGTAVKGSFLITILRIPRIVLFYLFNVLKQKESACAKCLFKCCFCCFWCQESCLRYFNQHAYTTTAINGTDFCTSAKDAVFILANNSAKLASISCFGDFILFLGKVFVVCFTVFGGLMAFNYHRELQAWVVPLLLVGFFAYLMSHSFLSVFEVTVDAMFLCFAVDMETNDGSAEKPYFADQELLTFVSQSNKLTEGQKHRHMRSFKDNEDGTELQPM</sequence>
<comment type="subcellular location">
    <subcellularLocation>
        <location evidence="6">Cell membrane</location>
        <topology evidence="6">Multi-pass membrane protein</topology>
    </subcellularLocation>
    <subcellularLocation>
        <location evidence="1">Membrane</location>
        <topology evidence="1">Multi-pass membrane protein</topology>
    </subcellularLocation>
</comment>
<dbReference type="OrthoDB" id="420519at2759"/>
<comment type="function">
    <text evidence="6">Choline transporter.</text>
</comment>
<dbReference type="EMBL" id="VXBZ01009878">
    <property type="protein sequence ID" value="NXP53474.1"/>
    <property type="molecule type" value="Genomic_DNA"/>
</dbReference>
<feature type="transmembrane region" description="Helical" evidence="6">
    <location>
        <begin position="313"/>
        <end position="334"/>
    </location>
</feature>
<dbReference type="GO" id="GO:0022857">
    <property type="term" value="F:transmembrane transporter activity"/>
    <property type="evidence" value="ECO:0007669"/>
    <property type="project" value="UniProtKB-UniRule"/>
</dbReference>
<protein>
    <recommendedName>
        <fullName evidence="6">Choline transporter-like protein</fullName>
    </recommendedName>
</protein>
<dbReference type="GO" id="GO:0005886">
    <property type="term" value="C:plasma membrane"/>
    <property type="evidence" value="ECO:0007669"/>
    <property type="project" value="UniProtKB-SubCell"/>
</dbReference>
<feature type="transmembrane region" description="Helical" evidence="6">
    <location>
        <begin position="547"/>
        <end position="564"/>
    </location>
</feature>
<feature type="transmembrane region" description="Helical" evidence="6">
    <location>
        <begin position="202"/>
        <end position="223"/>
    </location>
</feature>
<evidence type="ECO:0000256" key="7">
    <source>
        <dbReference type="SAM" id="MobiDB-lite"/>
    </source>
</evidence>
<evidence type="ECO:0000313" key="9">
    <source>
        <dbReference type="Proteomes" id="UP000590868"/>
    </source>
</evidence>
<feature type="transmembrane region" description="Helical" evidence="6">
    <location>
        <begin position="520"/>
        <end position="541"/>
    </location>
</feature>
<gene>
    <name evidence="8" type="primary">Slc44a3</name>
    <name evidence="8" type="ORF">HELFUL_R04420</name>
</gene>
<feature type="transmembrane region" description="Helical" evidence="6">
    <location>
        <begin position="271"/>
        <end position="292"/>
    </location>
</feature>